<dbReference type="EMBL" id="JARKHS020025074">
    <property type="protein sequence ID" value="KAK8767719.1"/>
    <property type="molecule type" value="Genomic_DNA"/>
</dbReference>
<accession>A0AAQ4DZ29</accession>
<reference evidence="2 3" key="1">
    <citation type="journal article" date="2023" name="Arcadia Sci">
        <title>De novo assembly of a long-read Amblyomma americanum tick genome.</title>
        <authorList>
            <person name="Chou S."/>
            <person name="Poskanzer K.E."/>
            <person name="Rollins M."/>
            <person name="Thuy-Boun P.S."/>
        </authorList>
    </citation>
    <scope>NUCLEOTIDE SEQUENCE [LARGE SCALE GENOMIC DNA]</scope>
    <source>
        <strain evidence="2">F_SG_1</strain>
        <tissue evidence="2">Salivary glands</tissue>
    </source>
</reference>
<comment type="caution">
    <text evidence="2">The sequence shown here is derived from an EMBL/GenBank/DDBJ whole genome shotgun (WGS) entry which is preliminary data.</text>
</comment>
<evidence type="ECO:0000256" key="1">
    <source>
        <dbReference type="SAM" id="MobiDB-lite"/>
    </source>
</evidence>
<evidence type="ECO:0000313" key="3">
    <source>
        <dbReference type="Proteomes" id="UP001321473"/>
    </source>
</evidence>
<keyword evidence="3" id="KW-1185">Reference proteome</keyword>
<dbReference type="AlphaFoldDB" id="A0AAQ4DZ29"/>
<feature type="non-terminal residue" evidence="2">
    <location>
        <position position="74"/>
    </location>
</feature>
<evidence type="ECO:0000313" key="2">
    <source>
        <dbReference type="EMBL" id="KAK8767719.1"/>
    </source>
</evidence>
<gene>
    <name evidence="2" type="ORF">V5799_005502</name>
</gene>
<feature type="region of interest" description="Disordered" evidence="1">
    <location>
        <begin position="27"/>
        <end position="51"/>
    </location>
</feature>
<protein>
    <submittedName>
        <fullName evidence="2">Uncharacterized protein</fullName>
    </submittedName>
</protein>
<sequence>MNAVSTFYSPSTRISARLTVIRMKKAREKVEAEEEETRNKESTTAKRKAQQLVRRSAWFHSVKSYDVLECSSVC</sequence>
<organism evidence="2 3">
    <name type="scientific">Amblyomma americanum</name>
    <name type="common">Lone star tick</name>
    <dbReference type="NCBI Taxonomy" id="6943"/>
    <lineage>
        <taxon>Eukaryota</taxon>
        <taxon>Metazoa</taxon>
        <taxon>Ecdysozoa</taxon>
        <taxon>Arthropoda</taxon>
        <taxon>Chelicerata</taxon>
        <taxon>Arachnida</taxon>
        <taxon>Acari</taxon>
        <taxon>Parasitiformes</taxon>
        <taxon>Ixodida</taxon>
        <taxon>Ixodoidea</taxon>
        <taxon>Ixodidae</taxon>
        <taxon>Amblyomminae</taxon>
        <taxon>Amblyomma</taxon>
    </lineage>
</organism>
<dbReference type="Proteomes" id="UP001321473">
    <property type="component" value="Unassembled WGS sequence"/>
</dbReference>
<proteinExistence type="predicted"/>
<name>A0AAQ4DZ29_AMBAM</name>